<dbReference type="SUPFAM" id="SSF46785">
    <property type="entry name" value="Winged helix' DNA-binding domain"/>
    <property type="match status" value="1"/>
</dbReference>
<accession>A0A031LQ24</accession>
<proteinExistence type="predicted"/>
<dbReference type="InterPro" id="IPR036388">
    <property type="entry name" value="WH-like_DNA-bd_sf"/>
</dbReference>
<dbReference type="RefSeq" id="WP_048099572.1">
    <property type="nucleotide sequence ID" value="NZ_JFZT01000039.1"/>
</dbReference>
<keyword evidence="2" id="KW-1185">Reference proteome</keyword>
<dbReference type="InterPro" id="IPR036390">
    <property type="entry name" value="WH_DNA-bd_sf"/>
</dbReference>
<evidence type="ECO:0000313" key="2">
    <source>
        <dbReference type="Proteomes" id="UP000024332"/>
    </source>
</evidence>
<dbReference type="AlphaFoldDB" id="A0A031LQ24"/>
<evidence type="ECO:0008006" key="3">
    <source>
        <dbReference type="Google" id="ProtNLM"/>
    </source>
</evidence>
<reference evidence="1 2" key="1">
    <citation type="submission" date="2014-03" db="EMBL/GenBank/DDBJ databases">
        <title>Draft genome sequence of the novel thermoacidophilic archaea Acidianus copahuensis ALE1 strain, isolated from Copahue volcanic area in Neuquen Argentina.</title>
        <authorList>
            <person name="Urbieta M.S."/>
            <person name="Rascovan N."/>
            <person name="Castro C."/>
            <person name="Revale S."/>
            <person name="Giaveno M.A."/>
            <person name="Vazquez M.P."/>
            <person name="Donati E.R."/>
        </authorList>
    </citation>
    <scope>NUCLEOTIDE SEQUENCE [LARGE SCALE GENOMIC DNA]</scope>
    <source>
        <strain evidence="1 2">ALE1</strain>
    </source>
</reference>
<dbReference type="EMBL" id="JFZT01000039">
    <property type="protein sequence ID" value="EZQ07116.1"/>
    <property type="molecule type" value="Genomic_DNA"/>
</dbReference>
<gene>
    <name evidence="1" type="ORF">CM19_06795</name>
</gene>
<dbReference type="Proteomes" id="UP000024332">
    <property type="component" value="Unassembled WGS sequence"/>
</dbReference>
<evidence type="ECO:0000313" key="1">
    <source>
        <dbReference type="EMBL" id="EZQ07116.1"/>
    </source>
</evidence>
<sequence length="108" mass="12936">MNQDLTFRYMSLTYQLNEVDYRIFDFLIRSEKEFTPKEIAEKLNLHKLIAMKSLNKLHYIGLAKREKILTGSKGRPSFKYFIKKDETLSKILRDADRFLEEVTKPMKK</sequence>
<dbReference type="STRING" id="1160895.CM19_06795"/>
<organism evidence="1 2">
    <name type="scientific">Candidatus Acidianus copahuensis</name>
    <dbReference type="NCBI Taxonomy" id="1160895"/>
    <lineage>
        <taxon>Archaea</taxon>
        <taxon>Thermoproteota</taxon>
        <taxon>Thermoprotei</taxon>
        <taxon>Sulfolobales</taxon>
        <taxon>Sulfolobaceae</taxon>
        <taxon>Acidianus</taxon>
    </lineage>
</organism>
<comment type="caution">
    <text evidence="1">The sequence shown here is derived from an EMBL/GenBank/DDBJ whole genome shotgun (WGS) entry which is preliminary data.</text>
</comment>
<name>A0A031LQ24_9CREN</name>
<protein>
    <recommendedName>
        <fullName evidence="3">TrmB family transcriptional regulator</fullName>
    </recommendedName>
</protein>
<dbReference type="Gene3D" id="1.10.10.10">
    <property type="entry name" value="Winged helix-like DNA-binding domain superfamily/Winged helix DNA-binding domain"/>
    <property type="match status" value="1"/>
</dbReference>